<dbReference type="GO" id="GO:0016050">
    <property type="term" value="P:vesicle organization"/>
    <property type="evidence" value="ECO:0007669"/>
    <property type="project" value="TreeGrafter"/>
</dbReference>
<dbReference type="EMBL" id="HAAD01000059">
    <property type="protein sequence ID" value="CDG66291.1"/>
    <property type="molecule type" value="mRNA"/>
</dbReference>
<evidence type="ECO:0000256" key="11">
    <source>
        <dbReference type="SAM" id="Coils"/>
    </source>
</evidence>
<comment type="similarity">
    <text evidence="3">Belongs to the sorting nexin family.</text>
</comment>
<evidence type="ECO:0000256" key="5">
    <source>
        <dbReference type="ARBA" id="ARBA00022490"/>
    </source>
</evidence>
<accession>T2M2K3</accession>
<dbReference type="SMART" id="SM00312">
    <property type="entry name" value="PX"/>
    <property type="match status" value="1"/>
</dbReference>
<evidence type="ECO:0000256" key="4">
    <source>
        <dbReference type="ARBA" id="ARBA00022448"/>
    </source>
</evidence>
<evidence type="ECO:0000259" key="12">
    <source>
        <dbReference type="PROSITE" id="PS50195"/>
    </source>
</evidence>
<dbReference type="InterPro" id="IPR043544">
    <property type="entry name" value="SNX10/11"/>
</dbReference>
<proteinExistence type="evidence at transcript level"/>
<dbReference type="Pfam" id="PF00787">
    <property type="entry name" value="PX"/>
    <property type="match status" value="1"/>
</dbReference>
<organism evidence="13">
    <name type="scientific">Hydra vulgaris</name>
    <name type="common">Hydra</name>
    <name type="synonym">Hydra attenuata</name>
    <dbReference type="NCBI Taxonomy" id="6087"/>
    <lineage>
        <taxon>Eukaryota</taxon>
        <taxon>Metazoa</taxon>
        <taxon>Cnidaria</taxon>
        <taxon>Hydrozoa</taxon>
        <taxon>Hydroidolina</taxon>
        <taxon>Anthoathecata</taxon>
        <taxon>Aplanulata</taxon>
        <taxon>Hydridae</taxon>
        <taxon>Hydra</taxon>
    </lineage>
</organism>
<keyword evidence="7" id="KW-0653">Protein transport</keyword>
<sequence>EFIKIEVRNPGTHLNKTKALYTDYEIYVQTNSIAFSKSNSSVRRRYSDFQWLHKRLSSQFFLERSLPELPPKRLLGRFKRQFLKYRKRGLQRFLENIAKESAYLSDISVHLFLQTDLPVNEIERFLGGTESCGELVDVLQNDKRHFQNVKTCDKQHDDYCECEVNFDFDSGFSYSTTGSINDITSVQPSHESFQFFNSKKLNDNNIRSCLKADMTHEVVQKLGQTAHKFSLFPENDGNIDYDADNEVDETPDTKTSPFLDINDDLFIFEKNLGQEYSLDRAVELIQKRTKPSERFFAPDLDSDDCFDISEYDIIESDSDSRTEPTLSNTGLLSSDDYLTTIHTVTSKDSHLDTLSGDVPPSQFYNCTKRRKKRAIGLTSNSLKNKGRQCGRFSFEEQKRSLLKETERLLKDQEKNFTQILSGNIKIITDRLDKIENELNINKVNMRNFEKDVNDVKESLNFQEEKIKEELTQIRKRYDLEIKNLNKKNTDLENRSRRNNIRIDGLKDMPGESWSDCEKSVKNIFTNNLKISSEVIVERAHRIGSYKEDKTPRTIVVKLLNYQDKNKILSSLKNLKGSGIYINEDFAKETMEERKRLWEEVKNLRNQETWCSDESSRINSNLLIPNYKLISYERKVQKRGGGIMTYIHNDLTTKVRDDLSVSDADGEVDTPISIINTIETNNIDFAGPSTNTGIRETSNLIFADVSLVVESHTESLDHSA</sequence>
<keyword evidence="11" id="KW-0175">Coiled coil</keyword>
<evidence type="ECO:0000256" key="7">
    <source>
        <dbReference type="ARBA" id="ARBA00022927"/>
    </source>
</evidence>
<dbReference type="PANTHER" id="PTHR46209">
    <property type="entry name" value="PX DOMAIN-CONTAINING PROTEIN"/>
    <property type="match status" value="1"/>
</dbReference>
<evidence type="ECO:0000256" key="10">
    <source>
        <dbReference type="ARBA" id="ARBA00029433"/>
    </source>
</evidence>
<evidence type="ECO:0000256" key="1">
    <source>
        <dbReference type="ARBA" id="ARBA00004177"/>
    </source>
</evidence>
<gene>
    <name evidence="13" type="primary">SNX10</name>
</gene>
<feature type="non-terminal residue" evidence="13">
    <location>
        <position position="1"/>
    </location>
</feature>
<dbReference type="GO" id="GO:0006886">
    <property type="term" value="P:intracellular protein transport"/>
    <property type="evidence" value="ECO:0007669"/>
    <property type="project" value="InterPro"/>
</dbReference>
<dbReference type="AlphaFoldDB" id="T2M2K3"/>
<dbReference type="GO" id="GO:0005768">
    <property type="term" value="C:endosome"/>
    <property type="evidence" value="ECO:0007669"/>
    <property type="project" value="UniProtKB-SubCell"/>
</dbReference>
<evidence type="ECO:0000256" key="6">
    <source>
        <dbReference type="ARBA" id="ARBA00022753"/>
    </source>
</evidence>
<evidence type="ECO:0000256" key="8">
    <source>
        <dbReference type="ARBA" id="ARBA00023121"/>
    </source>
</evidence>
<dbReference type="OrthoDB" id="1060785at2759"/>
<reference evidence="13" key="1">
    <citation type="journal article" date="2013" name="Genome Biol. Evol.">
        <title>Punctuated emergences of genetic and phenotypic innovations in eumetazoan, bilaterian, euteleostome, and hominidae ancestors.</title>
        <authorList>
            <person name="Wenger Y."/>
            <person name="Galliot B."/>
        </authorList>
    </citation>
    <scope>NUCLEOTIDE SEQUENCE</scope>
    <source>
        <tissue evidence="13">Whole animals</tissue>
    </source>
</reference>
<keyword evidence="8" id="KW-0446">Lipid-binding</keyword>
<comment type="subcellular location">
    <subcellularLocation>
        <location evidence="2">Cytoplasm</location>
    </subcellularLocation>
    <subcellularLocation>
        <location evidence="10">Endomembrane system</location>
        <topology evidence="10">Peripheral membrane protein</topology>
        <orientation evidence="10">Cytoplasmic side</orientation>
    </subcellularLocation>
    <subcellularLocation>
        <location evidence="1">Endosome</location>
    </subcellularLocation>
</comment>
<dbReference type="SUPFAM" id="SSF64268">
    <property type="entry name" value="PX domain"/>
    <property type="match status" value="1"/>
</dbReference>
<feature type="domain" description="PX" evidence="12">
    <location>
        <begin position="1"/>
        <end position="119"/>
    </location>
</feature>
<dbReference type="GO" id="GO:1901981">
    <property type="term" value="F:phosphatidylinositol phosphate binding"/>
    <property type="evidence" value="ECO:0007669"/>
    <property type="project" value="TreeGrafter"/>
</dbReference>
<keyword evidence="6" id="KW-0967">Endosome</keyword>
<dbReference type="Gene3D" id="3.30.70.1820">
    <property type="entry name" value="L1 transposable element, RRM domain"/>
    <property type="match status" value="1"/>
</dbReference>
<dbReference type="Gene3D" id="3.30.1520.10">
    <property type="entry name" value="Phox-like domain"/>
    <property type="match status" value="1"/>
</dbReference>
<feature type="coiled-coil region" evidence="11">
    <location>
        <begin position="395"/>
        <end position="501"/>
    </location>
</feature>
<protein>
    <submittedName>
        <fullName evidence="13">Sorting nexin-10</fullName>
    </submittedName>
</protein>
<dbReference type="PANTHER" id="PTHR46209:SF3">
    <property type="entry name" value="PX DOMAIN-CONTAINING PROTEIN"/>
    <property type="match status" value="1"/>
</dbReference>
<evidence type="ECO:0000256" key="2">
    <source>
        <dbReference type="ARBA" id="ARBA00004496"/>
    </source>
</evidence>
<keyword evidence="5" id="KW-0963">Cytoplasm</keyword>
<dbReference type="InterPro" id="IPR001683">
    <property type="entry name" value="PX_dom"/>
</dbReference>
<evidence type="ECO:0000256" key="9">
    <source>
        <dbReference type="ARBA" id="ARBA00023136"/>
    </source>
</evidence>
<evidence type="ECO:0000313" key="13">
    <source>
        <dbReference type="EMBL" id="CDG66291.1"/>
    </source>
</evidence>
<evidence type="ECO:0000256" key="3">
    <source>
        <dbReference type="ARBA" id="ARBA00010883"/>
    </source>
</evidence>
<dbReference type="PROSITE" id="PS50195">
    <property type="entry name" value="PX"/>
    <property type="match status" value="1"/>
</dbReference>
<dbReference type="InterPro" id="IPR036871">
    <property type="entry name" value="PX_dom_sf"/>
</dbReference>
<keyword evidence="4" id="KW-0813">Transport</keyword>
<keyword evidence="9" id="KW-0472">Membrane</keyword>
<name>T2M2K3_HYDVU</name>